<dbReference type="VEuPathDB" id="FungiDB:DIURU_004337"/>
<dbReference type="GeneID" id="54782988"/>
<organism evidence="1 2">
    <name type="scientific">Diutina rugosa</name>
    <name type="common">Yeast</name>
    <name type="synonym">Candida rugosa</name>
    <dbReference type="NCBI Taxonomy" id="5481"/>
    <lineage>
        <taxon>Eukaryota</taxon>
        <taxon>Fungi</taxon>
        <taxon>Dikarya</taxon>
        <taxon>Ascomycota</taxon>
        <taxon>Saccharomycotina</taxon>
        <taxon>Pichiomycetes</taxon>
        <taxon>Debaryomycetaceae</taxon>
        <taxon>Diutina</taxon>
    </lineage>
</organism>
<evidence type="ECO:0008006" key="3">
    <source>
        <dbReference type="Google" id="ProtNLM"/>
    </source>
</evidence>
<name>A0A642UHS9_DIURU</name>
<gene>
    <name evidence="1" type="ORF">DIURU_004337</name>
</gene>
<dbReference type="PANTHER" id="PTHR42791:SF1">
    <property type="entry name" value="N-ACETYLTRANSFERASE DOMAIN-CONTAINING PROTEIN"/>
    <property type="match status" value="1"/>
</dbReference>
<reference evidence="1 2" key="1">
    <citation type="submission" date="2019-07" db="EMBL/GenBank/DDBJ databases">
        <title>Genome assembly of two rare yeast pathogens: Diutina rugosa and Trichomonascus ciferrii.</title>
        <authorList>
            <person name="Mixao V."/>
            <person name="Saus E."/>
            <person name="Hansen A."/>
            <person name="Lass-Flor C."/>
            <person name="Gabaldon T."/>
        </authorList>
    </citation>
    <scope>NUCLEOTIDE SEQUENCE [LARGE SCALE GENOMIC DNA]</scope>
    <source>
        <strain evidence="1 2">CBS 613</strain>
    </source>
</reference>
<evidence type="ECO:0000313" key="2">
    <source>
        <dbReference type="Proteomes" id="UP000449547"/>
    </source>
</evidence>
<dbReference type="EMBL" id="SWFT01000124">
    <property type="protein sequence ID" value="KAA8899315.1"/>
    <property type="molecule type" value="Genomic_DNA"/>
</dbReference>
<dbReference type="Gene3D" id="3.40.630.30">
    <property type="match status" value="1"/>
</dbReference>
<dbReference type="OMA" id="VMNVMIR"/>
<dbReference type="RefSeq" id="XP_034010829.1">
    <property type="nucleotide sequence ID" value="XM_034157199.1"/>
</dbReference>
<dbReference type="AlphaFoldDB" id="A0A642UHS9"/>
<accession>A0A642UHS9</accession>
<keyword evidence="2" id="KW-1185">Reference proteome</keyword>
<proteinExistence type="predicted"/>
<dbReference type="PANTHER" id="PTHR42791">
    <property type="entry name" value="GNAT FAMILY ACETYLTRANSFERASE"/>
    <property type="match status" value="1"/>
</dbReference>
<dbReference type="Proteomes" id="UP000449547">
    <property type="component" value="Unassembled WGS sequence"/>
</dbReference>
<dbReference type="InterPro" id="IPR052523">
    <property type="entry name" value="Trichothecene_AcTrans"/>
</dbReference>
<dbReference type="SUPFAM" id="SSF55729">
    <property type="entry name" value="Acyl-CoA N-acyltransferases (Nat)"/>
    <property type="match status" value="1"/>
</dbReference>
<sequence length="250" mass="28554">MSTATTNTTTYSTGLRLLTLDDAAKAARTLYQSFRNDALASLLMNDIQDPQLRQAAETKMYECYVRQHILKGVCLGVGEDASTFETVAIFATPTSEDEGMFSFATMMESKYNELWDMVPPATREKFFSGLVPLLHDSCERILHEPRFRNKHCWTLVYVGSVERSRGKGNLRKVFSYMFDRYIDNDPDSICYLESSSPVNIPIYERFNFHLVENIVLGNKFDGAVEGKDFAVMNVMIRGNKGREWRDTTKL</sequence>
<dbReference type="InterPro" id="IPR016181">
    <property type="entry name" value="Acyl_CoA_acyltransferase"/>
</dbReference>
<comment type="caution">
    <text evidence="1">The sequence shown here is derived from an EMBL/GenBank/DDBJ whole genome shotgun (WGS) entry which is preliminary data.</text>
</comment>
<protein>
    <recommendedName>
        <fullName evidence="3">N-acetyltransferase domain-containing protein</fullName>
    </recommendedName>
</protein>
<evidence type="ECO:0000313" key="1">
    <source>
        <dbReference type="EMBL" id="KAA8899315.1"/>
    </source>
</evidence>
<dbReference type="OrthoDB" id="410198at2759"/>